<dbReference type="GO" id="GO:0097729">
    <property type="term" value="C:9+2 motile cilium"/>
    <property type="evidence" value="ECO:0000318"/>
    <property type="project" value="GO_Central"/>
</dbReference>
<keyword evidence="6" id="KW-1185">Reference proteome</keyword>
<feature type="coiled-coil region" evidence="1">
    <location>
        <begin position="2410"/>
        <end position="2437"/>
    </location>
</feature>
<feature type="region of interest" description="Disordered" evidence="2">
    <location>
        <begin position="48"/>
        <end position="159"/>
    </location>
</feature>
<dbReference type="InterPro" id="IPR013602">
    <property type="entry name" value="Dynein_heavy_linker"/>
</dbReference>
<dbReference type="InterPro" id="IPR026983">
    <property type="entry name" value="DHC"/>
</dbReference>
<sequence>MASTAGLSTVSMALPFKHVLLELLSRFPDSRLYRTIALYDEIRRTSGRNSVPKLPALQTTRPEASKSGFRLHRAKLSHKANTGPEASRPATPSSARMSALTRHDSRESRPRSARDPLPALPSHLRLSRRSSSNGLEPLAPLSPKDQATPNTPDAPSEMSPMDLVHALAHLQQVNKSHHLAVARLMYHNNDWLALPVPYDQLKRGPRGHVKEPYVQLEADKPGTALVCQQGQSSGVPITIDRVPVLFGAIANVQRLLDRHRQRRQERCYRAWLYVVGERRRQQKATCLERRIRSVILLQPSKRAILCDIVDTVEEDIRQLLEQTLPDVAELDFEDLHAELLAAWEDLESRSHQTTHALGHTLVQNLTERINAQLNPTQLGLALGESHEDVALRIESRRRLLADELESVFQMLSFMLPELYSRAALSFWNVLEAQLQRHWASELLIVTDKSGATAVRLQLFGTSLLNSLVHQLYNAAVPLTQITCEVVKGLSGNVGRPAPCSGLATSLEAFVFPVLRVAGEAWSRRREAAVAVTETFAVRVLELEQAARQLQTEVAAVPAPNLENFHDTSRHLEELLEQLLAADGTAAKLDLALPVPGSRFELRTTQPRSHIRARLTAARADLNRVASAALHAIVSVLRQQLGDYLMHLRNDYAELEEVLLALDSLRDAQRNWAKLESHCSDCLRLDDTMMRCGLELSVELRGWVGHLQAQYHQIRNRLDQYSQDASQLILAGRGLVSAKLDQLNPMLINNMLREQLLELDRDEARLHDHALHWLQWQLRQSSINMGSRVRFDRAAPALLAQVETTETRLQLLKTCYSLFHESEAARQALVKHDIASLQIDAATAQLDGMEQTWGSCHVQLSDAPVLQHVAKNLHFAHQWLQVVELCQTPELEEEELDSIRDVLAIPKRWEDILVADLIQAGALAKKPSVVKLVEKARARHLFVAHVAAIAEWLRTELVETEIRGSALHGMRTLAVANLGSLLRQTVNRRADLRQLLKSSYRTVQSGITELSRRTNRTFEILTDLQSLQDNWMALQSLRSLFKRHQSVAKAFEHFKCQWVPVAQTIEKSPVLGQLSDAMVREQLTACRTAWHTLQERISDAVGQLRSVAPVLFALPKGTIAASVGLPAVDQAHALLPQLWTAVRHLVVADRDLSGLCCHSGEIFHLRQPFRLRGGLAEWLPAVQHEVATSLHEQRLAAWKTVQSLSAALMPTALHSQRSRGRAAPKTVQDTALAQGDNIQAAVAVILALAAQFSGAGAIALAAELHDLILRCFHANRTERRTMFARLAKTLQELQHRLGAFYANPPDGANVATLRVLAGVIGHHAVFCEQLHAVKATRADDIHVLQSVRYVFDPETHKFVVRTGLTTSRLGDAPISLWPQRLRWGEDWASILRLLHTHEAAKCMVFPSEMGALQLQELLHVVCSSATPQILTCTSPTTSVALPEALDHQLEEILVCTTAIPDLLILHLRSRRPSQPPLIMDLRGLAPGALSVETIADKSAFLDTLEQPDGLMCVICDGDVGSSDVALQSLQSRYPRLQICLMLTVMDGAARACDDAILAPDTLKEVLELFLRDKFADAVAEANRRLSVDGIRVHAQLDATCQHAADLGVALLSSMRDEVPHVVSVQALVGFANLLFAHLHALIGHNHLSHLSSLDTGAYLLYRALALSAYWACRMAAGTTAVPAAAASSDFSGQNMTRHIDRAIARSRRWEINGAQALLREGTLRDLGHLMVDHASGGLRPVDVEAARLMSLQRDEGKYDALWSAPVALLPPAQLGWAMSQVTLVEAGIQVYAQAHHAADLEAFAAVLIRLLHERDYAPFRTNQIRPCQRSEATMVKTLDALWTWDEKTWRIQAERPLLVVDNCPALVVSALVHQRNLRRKGGERVAVPSFDLCCFGRGVVAPSHMLVTVTLDLDPVALVGDEPWSYAMAARRFLDAHANVPAIFAQPLGTIIDDKVIECGENEPNVAAQLNDAFGQLSAVLARNWRNTSEGPPLAGIDTANTISEASETNEPVPLDCIVIVVDRTVNAAACQHAETIALNPWHVLDPEIRAAHLLAHEIPGGMPPHVAFEERWRSRVRVVTMSTRAEAFVASKPGLIPIPRVDFATSGLWREEMTRQTDAVTVQRATQLVEVFFQFCPVLSAAQAQSRVALVMRVLRSAQELQAILEREANLKLDQVVKSLRCVHEYVQLEHTLIRGLEQAHLGIEQLEQRSAQLTRRRAMTQEAIKTVEEALVKCSQRMHTAEAELKLQNEAIESRMAVFSQPLQEATGYLRAVDKGSMNEIRRYQRPPRHIHQLLAGVALSFEEPTDWSSITAFLAQPNLVDRLARRFQDEVGMASLERLRAHVQSEDFNVERIVNISVACHRLCRWLLALLDYWQMRKDIRPAEKARDDAAEAMTTERAEHRRLLQMEQEDRAKLAALRAEARDVQEQTLQLKATHSQLTRQLERLRDVSGALVQPRLQWQRVRTDLQTRLQRVPVLALLAAATLEMLGPVGTGRRRDIFARWQTLLGLDAGVEPMTLRNFVELLQTPDEIQAWRRARLVPGPDALTSACLLLWHSRQRLVRLVDAHALAVTWLRTYYKHARVIEVAANGEPIRAVDDPNGSLSGPMDVDLLARYDVVLVMGAPGEHELLPPFIRELTARKRTGHLSARVFLLTDKANWPQPADVGMAVAGPSARSAPEVVTVVFHAAVDMCIERLSGCIARATGSASVRDYRDCSNRLALLSTIRAEGEQRVLDAVIATTHKQLLEEEALHDVLTEYHASMASAAEEELEVTRKLAELQRELQTFQSTAQHMYCLWCALASFGSTWPSAAVPFGVFYQELDDCLRRLHGTTSPTYEQLANLGEPKMHNVDRRLSRALQLVKSALLDLLPRIRAAMPAQAQAQLLHRIVHFALTSSLSEMADGLDMGRAPLSSEALATHVAECMRSLPLMVPEWASEHRASLGAAGAVSNTATPVVVTETDATDALEQDKNGLENQPDDAEMPDSMPVAPVEDQASASHIPGETMDDPSSQSAAPSATSPGLAGDFSWPADLQWATAGLEQVVNSEPRELGRLKAMLSAQTRDTYGHGVVETWMRTSEQVPNLPALLRHVSARCALLLVHVLRSRDLAAWVARSVALHPVLHVCLVALAPEVDMAAGKGASAPVTASLTCTSSTQASGLADVVATAPHSLGWVASRSAGDAVDLVLTLARDEGMIHATHYLFLESHWQLHAVRSTIAGAMREGQWLLVVPTGSQPSDVVLWWAVGLQRLVETCRAQHGVISPRFRLWICSSFWQRLPNVVTTYFLRLGYQADTTTWAAVVGSLRLFLGPVRGRLGMVQTMRQAGVVSTASGRRCKSGSGERKAGQSVGQSRTSGGPVTGRRASKRSGSQTTGFLSNAALGSQLSDDQLVVWAQVAAVLTSFHHACAAQRQERFTTSAMPLGLLEESVQVALQVIRGAAPAQHAPALTTLVAETIYLIDDTERILWHSLVVEALATGTMVLRPVDRIHWLAERGRPVPAVVAEAIA</sequence>
<evidence type="ECO:0000259" key="4">
    <source>
        <dbReference type="Pfam" id="PF12777"/>
    </source>
</evidence>
<dbReference type="KEGG" id="mbr:MONBRDRAFT_37977"/>
<dbReference type="Pfam" id="PF12777">
    <property type="entry name" value="MT"/>
    <property type="match status" value="1"/>
</dbReference>
<dbReference type="RefSeq" id="XP_001747718.1">
    <property type="nucleotide sequence ID" value="XM_001747666.1"/>
</dbReference>
<feature type="compositionally biased region" description="Polar residues" evidence="2">
    <location>
        <begin position="3348"/>
        <end position="3357"/>
    </location>
</feature>
<feature type="compositionally biased region" description="Low complexity" evidence="2">
    <location>
        <begin position="116"/>
        <end position="132"/>
    </location>
</feature>
<feature type="region of interest" description="Disordered" evidence="2">
    <location>
        <begin position="2963"/>
        <end position="3024"/>
    </location>
</feature>
<evidence type="ECO:0000313" key="5">
    <source>
        <dbReference type="EMBL" id="EDQ87458.1"/>
    </source>
</evidence>
<feature type="region of interest" description="Disordered" evidence="2">
    <location>
        <begin position="3332"/>
        <end position="3371"/>
    </location>
</feature>
<organism evidence="5 6">
    <name type="scientific">Monosiga brevicollis</name>
    <name type="common">Choanoflagellate</name>
    <dbReference type="NCBI Taxonomy" id="81824"/>
    <lineage>
        <taxon>Eukaryota</taxon>
        <taxon>Choanoflagellata</taxon>
        <taxon>Craspedida</taxon>
        <taxon>Salpingoecidae</taxon>
        <taxon>Monosiga</taxon>
    </lineage>
</organism>
<dbReference type="InterPro" id="IPR024743">
    <property type="entry name" value="Dynein_HC_stalk"/>
</dbReference>
<accession>A9V4Z9</accession>
<evidence type="ECO:0000256" key="1">
    <source>
        <dbReference type="SAM" id="Coils"/>
    </source>
</evidence>
<dbReference type="Gene3D" id="1.20.920.20">
    <property type="match status" value="1"/>
</dbReference>
<dbReference type="Pfam" id="PF08393">
    <property type="entry name" value="DHC_N2"/>
    <property type="match status" value="1"/>
</dbReference>
<dbReference type="GO" id="GO:0045505">
    <property type="term" value="F:dynein intermediate chain binding"/>
    <property type="evidence" value="ECO:0000318"/>
    <property type="project" value="GO_Central"/>
</dbReference>
<feature type="compositionally biased region" description="Basic and acidic residues" evidence="2">
    <location>
        <begin position="101"/>
        <end position="114"/>
    </location>
</feature>
<feature type="compositionally biased region" description="Basic residues" evidence="2">
    <location>
        <begin position="69"/>
        <end position="78"/>
    </location>
</feature>
<feature type="coiled-coil region" evidence="1">
    <location>
        <begin position="2197"/>
        <end position="2245"/>
    </location>
</feature>
<feature type="compositionally biased region" description="Low complexity" evidence="2">
    <location>
        <begin position="3010"/>
        <end position="3022"/>
    </location>
</feature>
<dbReference type="EMBL" id="CH991559">
    <property type="protein sequence ID" value="EDQ87458.1"/>
    <property type="molecule type" value="Genomic_DNA"/>
</dbReference>
<dbReference type="GO" id="GO:0060294">
    <property type="term" value="P:cilium movement involved in cell motility"/>
    <property type="evidence" value="ECO:0000318"/>
    <property type="project" value="GO_Central"/>
</dbReference>
<feature type="domain" description="Dynein heavy chain linker" evidence="3">
    <location>
        <begin position="802"/>
        <end position="1192"/>
    </location>
</feature>
<name>A9V4Z9_MONBE</name>
<dbReference type="GO" id="GO:0008569">
    <property type="term" value="F:minus-end-directed microtubule motor activity"/>
    <property type="evidence" value="ECO:0000318"/>
    <property type="project" value="GO_Central"/>
</dbReference>
<dbReference type="GeneID" id="5892997"/>
<proteinExistence type="predicted"/>
<dbReference type="Proteomes" id="UP000001357">
    <property type="component" value="Unassembled WGS sequence"/>
</dbReference>
<evidence type="ECO:0000259" key="3">
    <source>
        <dbReference type="Pfam" id="PF08393"/>
    </source>
</evidence>
<dbReference type="PANTHER" id="PTHR10676">
    <property type="entry name" value="DYNEIN HEAVY CHAIN FAMILY PROTEIN"/>
    <property type="match status" value="1"/>
</dbReference>
<dbReference type="GO" id="GO:0030286">
    <property type="term" value="C:dynein complex"/>
    <property type="evidence" value="ECO:0000318"/>
    <property type="project" value="GO_Central"/>
</dbReference>
<keyword evidence="1" id="KW-0175">Coiled coil</keyword>
<dbReference type="eggNOG" id="KOG3595">
    <property type="taxonomic scope" value="Eukaryota"/>
</dbReference>
<evidence type="ECO:0000256" key="2">
    <source>
        <dbReference type="SAM" id="MobiDB-lite"/>
    </source>
</evidence>
<dbReference type="STRING" id="81824.A9V4Z9"/>
<dbReference type="InParanoid" id="A9V4Z9"/>
<reference evidence="5 6" key="1">
    <citation type="journal article" date="2008" name="Nature">
        <title>The genome of the choanoflagellate Monosiga brevicollis and the origin of metazoans.</title>
        <authorList>
            <consortium name="JGI Sequencing"/>
            <person name="King N."/>
            <person name="Westbrook M.J."/>
            <person name="Young S.L."/>
            <person name="Kuo A."/>
            <person name="Abedin M."/>
            <person name="Chapman J."/>
            <person name="Fairclough S."/>
            <person name="Hellsten U."/>
            <person name="Isogai Y."/>
            <person name="Letunic I."/>
            <person name="Marr M."/>
            <person name="Pincus D."/>
            <person name="Putnam N."/>
            <person name="Rokas A."/>
            <person name="Wright K.J."/>
            <person name="Zuzow R."/>
            <person name="Dirks W."/>
            <person name="Good M."/>
            <person name="Goodstein D."/>
            <person name="Lemons D."/>
            <person name="Li W."/>
            <person name="Lyons J.B."/>
            <person name="Morris A."/>
            <person name="Nichols S."/>
            <person name="Richter D.J."/>
            <person name="Salamov A."/>
            <person name="Bork P."/>
            <person name="Lim W.A."/>
            <person name="Manning G."/>
            <person name="Miller W.T."/>
            <person name="McGinnis W."/>
            <person name="Shapiro H."/>
            <person name="Tjian R."/>
            <person name="Grigoriev I.V."/>
            <person name="Rokhsar D."/>
        </authorList>
    </citation>
    <scope>NUCLEOTIDE SEQUENCE [LARGE SCALE GENOMIC DNA]</scope>
    <source>
        <strain evidence="6">MX1 / ATCC 50154</strain>
    </source>
</reference>
<evidence type="ECO:0000313" key="6">
    <source>
        <dbReference type="Proteomes" id="UP000001357"/>
    </source>
</evidence>
<protein>
    <submittedName>
        <fullName evidence="5">Uncharacterized protein</fullName>
    </submittedName>
</protein>
<feature type="coiled-coil region" evidence="1">
    <location>
        <begin position="2764"/>
        <end position="2791"/>
    </location>
</feature>
<feature type="domain" description="Dynein heavy chain coiled coil stalk" evidence="4">
    <location>
        <begin position="2237"/>
        <end position="2434"/>
    </location>
</feature>
<dbReference type="GO" id="GO:0051959">
    <property type="term" value="F:dynein light intermediate chain binding"/>
    <property type="evidence" value="ECO:0000318"/>
    <property type="project" value="GO_Central"/>
</dbReference>
<gene>
    <name evidence="5" type="ORF">MONBRDRAFT_37977</name>
</gene>